<comment type="domain">
    <text evidence="6">The N-terminal region contains the highly conserved SGGXDS motif, predicted to be a P-loop motif involved in ATP binding.</text>
</comment>
<accession>A0A2K1P4J0</accession>
<dbReference type="PANTHER" id="PTHR43033">
    <property type="entry name" value="TRNA(ILE)-LYSIDINE SYNTHASE-RELATED"/>
    <property type="match status" value="1"/>
</dbReference>
<comment type="function">
    <text evidence="6">Ligates lysine onto the cytidine present at position 34 of the AUA codon-specific tRNA(Ile) that contains the anticodon CAU, in an ATP-dependent manner. Cytidine is converted to lysidine, thus changing the amino acid specificity of the tRNA from methionine to isoleucine.</text>
</comment>
<dbReference type="InterPro" id="IPR012795">
    <property type="entry name" value="tRNA_Ile_lys_synt_N"/>
</dbReference>
<dbReference type="SUPFAM" id="SSF52402">
    <property type="entry name" value="Adenine nucleotide alpha hydrolases-like"/>
    <property type="match status" value="1"/>
</dbReference>
<proteinExistence type="inferred from homology"/>
<evidence type="ECO:0000256" key="2">
    <source>
        <dbReference type="ARBA" id="ARBA00022694"/>
    </source>
</evidence>
<dbReference type="GO" id="GO:0032267">
    <property type="term" value="F:tRNA(Ile)-lysidine synthase activity"/>
    <property type="evidence" value="ECO:0007669"/>
    <property type="project" value="UniProtKB-EC"/>
</dbReference>
<name>A0A2K1P4J0_9BACT</name>
<dbReference type="InterPro" id="IPR011063">
    <property type="entry name" value="TilS/TtcA_N"/>
</dbReference>
<dbReference type="EMBL" id="AZRL01000004">
    <property type="protein sequence ID" value="PNR97691.1"/>
    <property type="molecule type" value="Genomic_DNA"/>
</dbReference>
<dbReference type="Pfam" id="PF01171">
    <property type="entry name" value="ATP_bind_3"/>
    <property type="match status" value="1"/>
</dbReference>
<feature type="binding site" evidence="6">
    <location>
        <begin position="31"/>
        <end position="36"/>
    </location>
    <ligand>
        <name>ATP</name>
        <dbReference type="ChEBI" id="CHEBI:30616"/>
    </ligand>
</feature>
<comment type="subcellular location">
    <subcellularLocation>
        <location evidence="6">Cytoplasm</location>
    </subcellularLocation>
</comment>
<dbReference type="PANTHER" id="PTHR43033:SF1">
    <property type="entry name" value="TRNA(ILE)-LYSIDINE SYNTHASE-RELATED"/>
    <property type="match status" value="1"/>
</dbReference>
<dbReference type="EC" id="6.3.4.19" evidence="6"/>
<dbReference type="Gene3D" id="3.40.50.620">
    <property type="entry name" value="HUPs"/>
    <property type="match status" value="1"/>
</dbReference>
<dbReference type="AlphaFoldDB" id="A0A2K1P4J0"/>
<dbReference type="CDD" id="cd01992">
    <property type="entry name" value="TilS_N"/>
    <property type="match status" value="1"/>
</dbReference>
<dbReference type="InterPro" id="IPR012094">
    <property type="entry name" value="tRNA_Ile_lys_synt"/>
</dbReference>
<gene>
    <name evidence="6" type="primary">tilS</name>
    <name evidence="8" type="ORF">X929_02900</name>
</gene>
<comment type="similarity">
    <text evidence="6">Belongs to the tRNA(Ile)-lysidine synthase family.</text>
</comment>
<sequence length="311" mass="36646">MILQDFEKKIFKFIKDYKIFNKYDKILLGVSGGKDSMSLLHVMSKLSKAMGFEISVAHLNHCMREEADSDESFVRQACGKLKIPFFSKKVDVFTYSKENKVGVEVAGRNLRYEFFYETLRKLSYNKIATAHHMDDLFETMIYRILRGTGIYGLGGLIPIEEEITKPMLCVDLEEIKNYVTINNIEYVEDKYNYSLDYARNKIRYEITPFFKKINPRYKESFFRLAKIIWSYREEVKRKFEERSEIGKELLKLKLENDFFDAETLRIAFLKFGKYPPNMEETEKIIKMRNGGVRNINGLSITKKSDTLLVKI</sequence>
<dbReference type="GO" id="GO:0006400">
    <property type="term" value="P:tRNA modification"/>
    <property type="evidence" value="ECO:0007669"/>
    <property type="project" value="UniProtKB-UniRule"/>
</dbReference>
<feature type="domain" description="tRNA(Ile)-lysidine/2-thiocytidine synthase N-terminal" evidence="7">
    <location>
        <begin position="25"/>
        <end position="204"/>
    </location>
</feature>
<reference evidence="8 9" key="1">
    <citation type="submission" date="2013-12" db="EMBL/GenBank/DDBJ databases">
        <title>Comparative genomics of Petrotoga isolates.</title>
        <authorList>
            <person name="Nesbo C.L."/>
            <person name="Charchuk R."/>
            <person name="Chow K."/>
        </authorList>
    </citation>
    <scope>NUCLEOTIDE SEQUENCE [LARGE SCALE GENOMIC DNA]</scope>
    <source>
        <strain evidence="8 9">DSM 13574</strain>
    </source>
</reference>
<evidence type="ECO:0000256" key="5">
    <source>
        <dbReference type="ARBA" id="ARBA00048539"/>
    </source>
</evidence>
<keyword evidence="2 6" id="KW-0819">tRNA processing</keyword>
<keyword evidence="4 6" id="KW-0067">ATP-binding</keyword>
<evidence type="ECO:0000256" key="3">
    <source>
        <dbReference type="ARBA" id="ARBA00022741"/>
    </source>
</evidence>
<dbReference type="GO" id="GO:0005524">
    <property type="term" value="F:ATP binding"/>
    <property type="evidence" value="ECO:0007669"/>
    <property type="project" value="UniProtKB-UniRule"/>
</dbReference>
<keyword evidence="6" id="KW-0963">Cytoplasm</keyword>
<keyword evidence="3 6" id="KW-0547">Nucleotide-binding</keyword>
<dbReference type="RefSeq" id="WP_103066528.1">
    <property type="nucleotide sequence ID" value="NZ_AZRL01000004.1"/>
</dbReference>
<comment type="caution">
    <text evidence="8">The sequence shown here is derived from an EMBL/GenBank/DDBJ whole genome shotgun (WGS) entry which is preliminary data.</text>
</comment>
<protein>
    <recommendedName>
        <fullName evidence="6">tRNA(Ile)-lysidine synthase</fullName>
        <ecNumber evidence="6">6.3.4.19</ecNumber>
    </recommendedName>
    <alternativeName>
        <fullName evidence="6">tRNA(Ile)-2-lysyl-cytidine synthase</fullName>
    </alternativeName>
    <alternativeName>
        <fullName evidence="6">tRNA(Ile)-lysidine synthetase</fullName>
    </alternativeName>
</protein>
<organism evidence="8 9">
    <name type="scientific">Petrotoga olearia DSM 13574</name>
    <dbReference type="NCBI Taxonomy" id="1122955"/>
    <lineage>
        <taxon>Bacteria</taxon>
        <taxon>Thermotogati</taxon>
        <taxon>Thermotogota</taxon>
        <taxon>Thermotogae</taxon>
        <taxon>Petrotogales</taxon>
        <taxon>Petrotogaceae</taxon>
        <taxon>Petrotoga</taxon>
    </lineage>
</organism>
<comment type="catalytic activity">
    <reaction evidence="5 6">
        <text>cytidine(34) in tRNA(Ile2) + L-lysine + ATP = lysidine(34) in tRNA(Ile2) + AMP + diphosphate + H(+)</text>
        <dbReference type="Rhea" id="RHEA:43744"/>
        <dbReference type="Rhea" id="RHEA-COMP:10625"/>
        <dbReference type="Rhea" id="RHEA-COMP:10670"/>
        <dbReference type="ChEBI" id="CHEBI:15378"/>
        <dbReference type="ChEBI" id="CHEBI:30616"/>
        <dbReference type="ChEBI" id="CHEBI:32551"/>
        <dbReference type="ChEBI" id="CHEBI:33019"/>
        <dbReference type="ChEBI" id="CHEBI:82748"/>
        <dbReference type="ChEBI" id="CHEBI:83665"/>
        <dbReference type="ChEBI" id="CHEBI:456215"/>
        <dbReference type="EC" id="6.3.4.19"/>
    </reaction>
</comment>
<evidence type="ECO:0000313" key="9">
    <source>
        <dbReference type="Proteomes" id="UP000236434"/>
    </source>
</evidence>
<evidence type="ECO:0000259" key="7">
    <source>
        <dbReference type="Pfam" id="PF01171"/>
    </source>
</evidence>
<evidence type="ECO:0000313" key="8">
    <source>
        <dbReference type="EMBL" id="PNR97691.1"/>
    </source>
</evidence>
<dbReference type="InterPro" id="IPR014729">
    <property type="entry name" value="Rossmann-like_a/b/a_fold"/>
</dbReference>
<dbReference type="NCBIfam" id="TIGR02432">
    <property type="entry name" value="lysidine_TilS_N"/>
    <property type="match status" value="1"/>
</dbReference>
<evidence type="ECO:0000256" key="6">
    <source>
        <dbReference type="HAMAP-Rule" id="MF_01161"/>
    </source>
</evidence>
<evidence type="ECO:0000256" key="1">
    <source>
        <dbReference type="ARBA" id="ARBA00022598"/>
    </source>
</evidence>
<dbReference type="Proteomes" id="UP000236434">
    <property type="component" value="Unassembled WGS sequence"/>
</dbReference>
<keyword evidence="1 6" id="KW-0436">Ligase</keyword>
<evidence type="ECO:0000256" key="4">
    <source>
        <dbReference type="ARBA" id="ARBA00022840"/>
    </source>
</evidence>
<dbReference type="HAMAP" id="MF_01161">
    <property type="entry name" value="tRNA_Ile_lys_synt"/>
    <property type="match status" value="1"/>
</dbReference>
<dbReference type="OrthoDB" id="9807403at2"/>
<dbReference type="GO" id="GO:0005737">
    <property type="term" value="C:cytoplasm"/>
    <property type="evidence" value="ECO:0007669"/>
    <property type="project" value="UniProtKB-SubCell"/>
</dbReference>